<keyword evidence="3" id="KW-1185">Reference proteome</keyword>
<keyword evidence="1" id="KW-1133">Transmembrane helix</keyword>
<feature type="transmembrane region" description="Helical" evidence="1">
    <location>
        <begin position="498"/>
        <end position="515"/>
    </location>
</feature>
<feature type="transmembrane region" description="Helical" evidence="1">
    <location>
        <begin position="522"/>
        <end position="539"/>
    </location>
</feature>
<feature type="transmembrane region" description="Helical" evidence="1">
    <location>
        <begin position="171"/>
        <end position="187"/>
    </location>
</feature>
<feature type="transmembrane region" description="Helical" evidence="1">
    <location>
        <begin position="344"/>
        <end position="363"/>
    </location>
</feature>
<feature type="transmembrane region" description="Helical" evidence="1">
    <location>
        <begin position="446"/>
        <end position="465"/>
    </location>
</feature>
<feature type="transmembrane region" description="Helical" evidence="1">
    <location>
        <begin position="781"/>
        <end position="800"/>
    </location>
</feature>
<dbReference type="PANTHER" id="PTHR38454">
    <property type="entry name" value="INTEGRAL MEMBRANE PROTEIN-RELATED"/>
    <property type="match status" value="1"/>
</dbReference>
<proteinExistence type="predicted"/>
<dbReference type="Proteomes" id="UP001151478">
    <property type="component" value="Unassembled WGS sequence"/>
</dbReference>
<feature type="transmembrane region" description="Helical" evidence="1">
    <location>
        <begin position="224"/>
        <end position="244"/>
    </location>
</feature>
<keyword evidence="1" id="KW-0812">Transmembrane</keyword>
<feature type="transmembrane region" description="Helical" evidence="1">
    <location>
        <begin position="406"/>
        <end position="426"/>
    </location>
</feature>
<dbReference type="EMBL" id="JAOSLC020000002">
    <property type="protein sequence ID" value="MDD7913260.1"/>
    <property type="molecule type" value="Genomic_DNA"/>
</dbReference>
<evidence type="ECO:0000256" key="1">
    <source>
        <dbReference type="SAM" id="Phobius"/>
    </source>
</evidence>
<dbReference type="Pfam" id="PF09586">
    <property type="entry name" value="YfhO"/>
    <property type="match status" value="1"/>
</dbReference>
<gene>
    <name evidence="2" type="ORF">N5A56_001915</name>
</gene>
<feature type="transmembrane region" description="Helical" evidence="1">
    <location>
        <begin position="193"/>
        <end position="212"/>
    </location>
</feature>
<dbReference type="PANTHER" id="PTHR38454:SF1">
    <property type="entry name" value="INTEGRAL MEMBRANE PROTEIN"/>
    <property type="match status" value="1"/>
</dbReference>
<name>A0ABT5S6L7_9FLAO</name>
<keyword evidence="1" id="KW-0472">Membrane</keyword>
<feature type="transmembrane region" description="Helical" evidence="1">
    <location>
        <begin position="149"/>
        <end position="166"/>
    </location>
</feature>
<feature type="transmembrane region" description="Helical" evidence="1">
    <location>
        <begin position="124"/>
        <end position="143"/>
    </location>
</feature>
<evidence type="ECO:0000313" key="2">
    <source>
        <dbReference type="EMBL" id="MDD7913260.1"/>
    </source>
</evidence>
<organism evidence="2 3">
    <name type="scientific">Polaribacter ponticola</name>
    <dbReference type="NCBI Taxonomy" id="2978475"/>
    <lineage>
        <taxon>Bacteria</taxon>
        <taxon>Pseudomonadati</taxon>
        <taxon>Bacteroidota</taxon>
        <taxon>Flavobacteriia</taxon>
        <taxon>Flavobacteriales</taxon>
        <taxon>Flavobacteriaceae</taxon>
    </lineage>
</organism>
<dbReference type="InterPro" id="IPR018580">
    <property type="entry name" value="Uncharacterised_YfhO"/>
</dbReference>
<sequence length="812" mass="92516">MKLLKLKKILPYLIAIVIFVIASLTYFYPVLKGQKISQSDITQFRGMVKEINDFRADKNTEPYWTGASFSGMPAYQISAYYPNDLVRVLDRTLRFLPRPADYTFLYFLSFFVLMMALKVKWRLAVLGALSFGFSTYLIIIFVPGHNSKAHAIAYMPLVLAGVLWVFQKKYVLGFIVTGIAMALEIYTNHIQMTYYLGFCLLILGIVEVIHAIKEKAFLTFLKQAAVIIAAVVLGIGANSSRLMAMKEYTDYSTRGKSELTINVDGSKKEVTKGLDKDYITQYSYAKLETFNLFIPRFMGGGTVEKLDDSSDFYQTIEKNAGKKVADDYSNQVLTYWGDQPIVEAPAYIGAVIFFLFFLGIFLVKGKLKQWLVAATVFSIVLSWGRNFEELTNFFIDYFPLYNKFRAVSSIQVIAELCVPILGVLALKEFFSSKLTEKKKRKSLEKAVYVFGGFIILGFLLAHSFSTFEGLRDESYAVLPGLIDAVIADRKAMLLFDTLRSLALVLISAATLWFFLKNKLKQKIAVIALAVFILFDLISVDKKYVNETDFKPSRKVEKPFTASNADKLILKDKTHFRVANFTVDPMQDGSTSYFHQSIGGYHAAKMGRYKELFDYQIAKNNMDVLNMLNTKYFIVADKEGQKQVQQNPDINGNVWFVEQVKLVNSANEEMQALDSLNTKSIVVLDKSKLLENSNFNFDKDSTATISLLEYDVTTLTYQSKSIKEQFAVFSEIYYKDGWNAYIDGELTKHYNVNYVLRGMKIPAGEHKIEFEFEPKVIQQGGFISLTSYLVLILVSIGWFFYDEKKKKKKKKLK</sequence>
<accession>A0ABT5S6L7</accession>
<reference evidence="2" key="1">
    <citation type="submission" date="2023-02" db="EMBL/GenBank/DDBJ databases">
        <title>Polaribacter ponticola sp. nov., isolated from seawater.</title>
        <authorList>
            <person name="Baek J.H."/>
            <person name="Kim J.M."/>
            <person name="Choi D.G."/>
            <person name="Jeon C.O."/>
        </authorList>
    </citation>
    <scope>NUCLEOTIDE SEQUENCE</scope>
    <source>
        <strain evidence="2">MSW5</strain>
    </source>
</reference>
<feature type="transmembrane region" description="Helical" evidence="1">
    <location>
        <begin position="370"/>
        <end position="386"/>
    </location>
</feature>
<comment type="caution">
    <text evidence="2">The sequence shown here is derived from an EMBL/GenBank/DDBJ whole genome shotgun (WGS) entry which is preliminary data.</text>
</comment>
<dbReference type="RefSeq" id="WP_265726074.1">
    <property type="nucleotide sequence ID" value="NZ_JAOSLC020000002.1"/>
</dbReference>
<feature type="transmembrane region" description="Helical" evidence="1">
    <location>
        <begin position="9"/>
        <end position="28"/>
    </location>
</feature>
<feature type="transmembrane region" description="Helical" evidence="1">
    <location>
        <begin position="99"/>
        <end position="117"/>
    </location>
</feature>
<evidence type="ECO:0000313" key="3">
    <source>
        <dbReference type="Proteomes" id="UP001151478"/>
    </source>
</evidence>
<protein>
    <submittedName>
        <fullName evidence="2">YfhO family protein</fullName>
    </submittedName>
</protein>